<dbReference type="Proteomes" id="UP000708208">
    <property type="component" value="Unassembled WGS sequence"/>
</dbReference>
<feature type="non-terminal residue" evidence="1">
    <location>
        <position position="1"/>
    </location>
</feature>
<organism evidence="1 2">
    <name type="scientific">Allacma fusca</name>
    <dbReference type="NCBI Taxonomy" id="39272"/>
    <lineage>
        <taxon>Eukaryota</taxon>
        <taxon>Metazoa</taxon>
        <taxon>Ecdysozoa</taxon>
        <taxon>Arthropoda</taxon>
        <taxon>Hexapoda</taxon>
        <taxon>Collembola</taxon>
        <taxon>Symphypleona</taxon>
        <taxon>Sminthuridae</taxon>
        <taxon>Allacma</taxon>
    </lineage>
</organism>
<keyword evidence="2" id="KW-1185">Reference proteome</keyword>
<protein>
    <submittedName>
        <fullName evidence="1">Uncharacterized protein</fullName>
    </submittedName>
</protein>
<accession>A0A8J2JBZ2</accession>
<evidence type="ECO:0000313" key="2">
    <source>
        <dbReference type="Proteomes" id="UP000708208"/>
    </source>
</evidence>
<reference evidence="1" key="1">
    <citation type="submission" date="2021-06" db="EMBL/GenBank/DDBJ databases">
        <authorList>
            <person name="Hodson N. C."/>
            <person name="Mongue J. A."/>
            <person name="Jaron S. K."/>
        </authorList>
    </citation>
    <scope>NUCLEOTIDE SEQUENCE</scope>
</reference>
<gene>
    <name evidence="1" type="ORF">AFUS01_LOCUS3469</name>
</gene>
<comment type="caution">
    <text evidence="1">The sequence shown here is derived from an EMBL/GenBank/DDBJ whole genome shotgun (WGS) entry which is preliminary data.</text>
</comment>
<proteinExistence type="predicted"/>
<dbReference type="EMBL" id="CAJVCH010020891">
    <property type="protein sequence ID" value="CAG7689983.1"/>
    <property type="molecule type" value="Genomic_DNA"/>
</dbReference>
<name>A0A8J2JBZ2_9HEXA</name>
<evidence type="ECO:0000313" key="1">
    <source>
        <dbReference type="EMBL" id="CAG7689983.1"/>
    </source>
</evidence>
<sequence length="14" mass="1805">MSECVRFYKPRYLI</sequence>